<keyword evidence="2" id="KW-1185">Reference proteome</keyword>
<dbReference type="InterPro" id="IPR009112">
    <property type="entry name" value="GTP_CycHdrlase_I_reg"/>
</dbReference>
<evidence type="ECO:0000313" key="1">
    <source>
        <dbReference type="EMBL" id="KAG7169528.1"/>
    </source>
</evidence>
<evidence type="ECO:0000313" key="2">
    <source>
        <dbReference type="Proteomes" id="UP000747542"/>
    </source>
</evidence>
<sequence length="365" mass="41082">ETGPTYVGDGLSDAALMAELKAKIIKDPVNSDNVSATHLHCIEKAFGKLPSNIGHLLHEVPKWFSKSVICREAFKELFRVMDAKEERKDTPLPFQKFSFRGKVIYNILLNWKELKGYFAVVVPKAGLTCRDRAREFLGMLKDPFNLLYFHFLSPIVTEFERVNSLFQTTDADPEELVIESRKVDEVKRLCAGLLIEALKQVESRLPASTGISKGLSAFAPRKVLSQTERVPFKDLSLPHLRSEKESVFDGKIPTGATSFWSGVLQYKNSTGKRPFEELGTYAMACLTTPTSNAVERIFSTVTNVKTNSRNRLCSEMLGTIISVRSHLQFQGKCCRDFKVTPHMMDLFNSANMSEKEEPGDDDELD</sequence>
<dbReference type="Pfam" id="PF06399">
    <property type="entry name" value="GFRP"/>
    <property type="match status" value="1"/>
</dbReference>
<gene>
    <name evidence="1" type="ORF">Hamer_G027703</name>
</gene>
<protein>
    <recommendedName>
        <fullName evidence="3">HAT C-terminal dimerisation domain-containing protein</fullName>
    </recommendedName>
</protein>
<accession>A0A8J5KD25</accession>
<organism evidence="1 2">
    <name type="scientific">Homarus americanus</name>
    <name type="common">American lobster</name>
    <dbReference type="NCBI Taxonomy" id="6706"/>
    <lineage>
        <taxon>Eukaryota</taxon>
        <taxon>Metazoa</taxon>
        <taxon>Ecdysozoa</taxon>
        <taxon>Arthropoda</taxon>
        <taxon>Crustacea</taxon>
        <taxon>Multicrustacea</taxon>
        <taxon>Malacostraca</taxon>
        <taxon>Eumalacostraca</taxon>
        <taxon>Eucarida</taxon>
        <taxon>Decapoda</taxon>
        <taxon>Pleocyemata</taxon>
        <taxon>Astacidea</taxon>
        <taxon>Nephropoidea</taxon>
        <taxon>Nephropidae</taxon>
        <taxon>Homarus</taxon>
    </lineage>
</organism>
<evidence type="ECO:0008006" key="3">
    <source>
        <dbReference type="Google" id="ProtNLM"/>
    </source>
</evidence>
<dbReference type="AlphaFoldDB" id="A0A8J5KD25"/>
<dbReference type="EMBL" id="JAHLQT010016132">
    <property type="protein sequence ID" value="KAG7169528.1"/>
    <property type="molecule type" value="Genomic_DNA"/>
</dbReference>
<name>A0A8J5KD25_HOMAM</name>
<comment type="caution">
    <text evidence="1">The sequence shown here is derived from an EMBL/GenBank/DDBJ whole genome shotgun (WGS) entry which is preliminary data.</text>
</comment>
<dbReference type="GO" id="GO:0009890">
    <property type="term" value="P:negative regulation of biosynthetic process"/>
    <property type="evidence" value="ECO:0007669"/>
    <property type="project" value="InterPro"/>
</dbReference>
<feature type="non-terminal residue" evidence="1">
    <location>
        <position position="365"/>
    </location>
</feature>
<dbReference type="PANTHER" id="PTHR37162">
    <property type="entry name" value="HAT FAMILY DIMERISATION DOMAINCONTAINING PROTEIN-RELATED"/>
    <property type="match status" value="1"/>
</dbReference>
<reference evidence="1" key="1">
    <citation type="journal article" date="2021" name="Sci. Adv.">
        <title>The American lobster genome reveals insights on longevity, neural, and immune adaptations.</title>
        <authorList>
            <person name="Polinski J.M."/>
            <person name="Zimin A.V."/>
            <person name="Clark K.F."/>
            <person name="Kohn A.B."/>
            <person name="Sadowski N."/>
            <person name="Timp W."/>
            <person name="Ptitsyn A."/>
            <person name="Khanna P."/>
            <person name="Romanova D.Y."/>
            <person name="Williams P."/>
            <person name="Greenwood S.J."/>
            <person name="Moroz L.L."/>
            <person name="Walt D.R."/>
            <person name="Bodnar A.G."/>
        </authorList>
    </citation>
    <scope>NUCLEOTIDE SEQUENCE</scope>
    <source>
        <strain evidence="1">GMGI-L3</strain>
    </source>
</reference>
<dbReference type="PANTHER" id="PTHR37162:SF1">
    <property type="entry name" value="BED-TYPE DOMAIN-CONTAINING PROTEIN"/>
    <property type="match status" value="1"/>
</dbReference>
<dbReference type="Proteomes" id="UP000747542">
    <property type="component" value="Unassembled WGS sequence"/>
</dbReference>
<proteinExistence type="predicted"/>
<feature type="non-terminal residue" evidence="1">
    <location>
        <position position="1"/>
    </location>
</feature>